<name>A0A1S8GQC2_9PROT</name>
<reference evidence="3 4" key="1">
    <citation type="journal article" date="2016" name="PLoS ONE">
        <title>Whole-Genome Sequence Analysis of Bombella intestini LMG 28161T, a Novel Acetic Acid Bacterium Isolated from the Crop of a Red-Tailed Bumble Bee, Bombus lapidarius.</title>
        <authorList>
            <person name="Li L."/>
            <person name="Illeghems K."/>
            <person name="Van Kerrebroeck S."/>
            <person name="Borremans W."/>
            <person name="Cleenwerck I."/>
            <person name="Smagghe G."/>
            <person name="De Vuyst L."/>
            <person name="Vandamme P."/>
        </authorList>
    </citation>
    <scope>NUCLEOTIDE SEQUENCE [LARGE SCALE GENOMIC DNA]</scope>
    <source>
        <strain evidence="3 4">R-52487</strain>
    </source>
</reference>
<dbReference type="EMBL" id="JATM01000002">
    <property type="protein sequence ID" value="OOL18914.1"/>
    <property type="molecule type" value="Genomic_DNA"/>
</dbReference>
<protein>
    <recommendedName>
        <fullName evidence="5">Secreted protein</fullName>
    </recommendedName>
</protein>
<sequence length="140" mass="15562">MNCFKRSAITISLLAITCGMSLSAKAHGFYGGSEYLLSPPPPPPPPMREFTHLPPPPPPPPSFTSTWQQDRYRQNDKPAPWAAPLWGNYQDPRFSSQNGWDEPAFVPWNTYIQTQAPYPGMTYPPAPPSRSCVDQNCTGP</sequence>
<dbReference type="OrthoDB" id="7284244at2"/>
<evidence type="ECO:0000313" key="3">
    <source>
        <dbReference type="EMBL" id="OOL18914.1"/>
    </source>
</evidence>
<feature type="region of interest" description="Disordered" evidence="1">
    <location>
        <begin position="119"/>
        <end position="140"/>
    </location>
</feature>
<feature type="region of interest" description="Disordered" evidence="1">
    <location>
        <begin position="40"/>
        <end position="79"/>
    </location>
</feature>
<comment type="caution">
    <text evidence="3">The sequence shown here is derived from an EMBL/GenBank/DDBJ whole genome shotgun (WGS) entry which is preliminary data.</text>
</comment>
<evidence type="ECO:0000256" key="1">
    <source>
        <dbReference type="SAM" id="MobiDB-lite"/>
    </source>
</evidence>
<evidence type="ECO:0008006" key="5">
    <source>
        <dbReference type="Google" id="ProtNLM"/>
    </source>
</evidence>
<feature type="chain" id="PRO_5012323058" description="Secreted protein" evidence="2">
    <location>
        <begin position="27"/>
        <end position="140"/>
    </location>
</feature>
<dbReference type="AlphaFoldDB" id="A0A1S8GQC2"/>
<dbReference type="RefSeq" id="WP_077396135.1">
    <property type="nucleotide sequence ID" value="NZ_JATM01000002.1"/>
</dbReference>
<feature type="signal peptide" evidence="2">
    <location>
        <begin position="1"/>
        <end position="26"/>
    </location>
</feature>
<accession>A0A1S8GQC2</accession>
<evidence type="ECO:0000256" key="2">
    <source>
        <dbReference type="SAM" id="SignalP"/>
    </source>
</evidence>
<evidence type="ECO:0000313" key="4">
    <source>
        <dbReference type="Proteomes" id="UP000200980"/>
    </source>
</evidence>
<keyword evidence="4" id="KW-1185">Reference proteome</keyword>
<dbReference type="Proteomes" id="UP000200980">
    <property type="component" value="Unassembled WGS sequence"/>
</dbReference>
<dbReference type="STRING" id="1539051.AL01_04045"/>
<keyword evidence="2" id="KW-0732">Signal</keyword>
<gene>
    <name evidence="3" type="ORF">AL01_04045</name>
</gene>
<organism evidence="3 4">
    <name type="scientific">Bombella intestini</name>
    <dbReference type="NCBI Taxonomy" id="1539051"/>
    <lineage>
        <taxon>Bacteria</taxon>
        <taxon>Pseudomonadati</taxon>
        <taxon>Pseudomonadota</taxon>
        <taxon>Alphaproteobacteria</taxon>
        <taxon>Acetobacterales</taxon>
        <taxon>Acetobacteraceae</taxon>
        <taxon>Bombella</taxon>
    </lineage>
</organism>
<proteinExistence type="predicted"/>
<feature type="compositionally biased region" description="Pro residues" evidence="1">
    <location>
        <begin position="40"/>
        <end position="62"/>
    </location>
</feature>